<protein>
    <submittedName>
        <fullName evidence="2">Uncharacterized protein</fullName>
    </submittedName>
</protein>
<evidence type="ECO:0000313" key="2">
    <source>
        <dbReference type="EMBL" id="TGK13121.1"/>
    </source>
</evidence>
<dbReference type="Proteomes" id="UP000298458">
    <property type="component" value="Unassembled WGS sequence"/>
</dbReference>
<evidence type="ECO:0000313" key="3">
    <source>
        <dbReference type="Proteomes" id="UP000298458"/>
    </source>
</evidence>
<dbReference type="EMBL" id="RQET01000002">
    <property type="protein sequence ID" value="TGK13121.1"/>
    <property type="molecule type" value="Genomic_DNA"/>
</dbReference>
<keyword evidence="3" id="KW-1185">Reference proteome</keyword>
<gene>
    <name evidence="2" type="ORF">EHO60_02670</name>
</gene>
<dbReference type="AlphaFoldDB" id="A0A4R9GKR8"/>
<organism evidence="2 3">
    <name type="scientific">Leptospira fletcheri</name>
    <dbReference type="NCBI Taxonomy" id="2484981"/>
    <lineage>
        <taxon>Bacteria</taxon>
        <taxon>Pseudomonadati</taxon>
        <taxon>Spirochaetota</taxon>
        <taxon>Spirochaetia</taxon>
        <taxon>Leptospirales</taxon>
        <taxon>Leptospiraceae</taxon>
        <taxon>Leptospira</taxon>
    </lineage>
</organism>
<name>A0A4R9GKR8_9LEPT</name>
<comment type="caution">
    <text evidence="2">The sequence shown here is derived from an EMBL/GenBank/DDBJ whole genome shotgun (WGS) entry which is preliminary data.</text>
</comment>
<proteinExistence type="predicted"/>
<evidence type="ECO:0000256" key="1">
    <source>
        <dbReference type="SAM" id="Phobius"/>
    </source>
</evidence>
<feature type="transmembrane region" description="Helical" evidence="1">
    <location>
        <begin position="12"/>
        <end position="34"/>
    </location>
</feature>
<keyword evidence="1" id="KW-0812">Transmembrane</keyword>
<keyword evidence="1" id="KW-1133">Transmembrane helix</keyword>
<sequence>MRNPRSVQKVQYSLLQGFCLASTLFLFHCGAFLMTDSKNIFPNPSSSTDKNVASLLALTHSGPSGGSFSFANVPTGLISMTSASYTFNYQIVASNVASASNITITIQKSCPTLGAPDSFNFPGSNPTSNTYTLNYPGDFSGGSSNISISVANFGYVDTCIYTHTVSASNNSALPVGTNLGSVTLSYFDSG</sequence>
<dbReference type="OrthoDB" id="327189at2"/>
<keyword evidence="1" id="KW-0472">Membrane</keyword>
<accession>A0A4R9GKR8</accession>
<reference evidence="2" key="1">
    <citation type="journal article" date="2019" name="PLoS Negl. Trop. Dis.">
        <title>Revisiting the worldwide diversity of Leptospira species in the environment.</title>
        <authorList>
            <person name="Vincent A.T."/>
            <person name="Schiettekatte O."/>
            <person name="Bourhy P."/>
            <person name="Veyrier F.J."/>
            <person name="Picardeau M."/>
        </authorList>
    </citation>
    <scope>NUCLEOTIDE SEQUENCE [LARGE SCALE GENOMIC DNA]</scope>
    <source>
        <strain evidence="2">SSW15</strain>
    </source>
</reference>